<accession>A0ACC5RA46</accession>
<gene>
    <name evidence="1" type="ORF">JHL16_24530</name>
</gene>
<protein>
    <submittedName>
        <fullName evidence="1">Uncharacterized protein</fullName>
    </submittedName>
</protein>
<evidence type="ECO:0000313" key="2">
    <source>
        <dbReference type="Proteomes" id="UP000616151"/>
    </source>
</evidence>
<evidence type="ECO:0000313" key="1">
    <source>
        <dbReference type="EMBL" id="MBK1869549.1"/>
    </source>
</evidence>
<organism evidence="1 2">
    <name type="scientific">Taklimakanibacter albus</name>
    <dbReference type="NCBI Taxonomy" id="2800327"/>
    <lineage>
        <taxon>Bacteria</taxon>
        <taxon>Pseudomonadati</taxon>
        <taxon>Pseudomonadota</taxon>
        <taxon>Alphaproteobacteria</taxon>
        <taxon>Hyphomicrobiales</taxon>
        <taxon>Aestuariivirgaceae</taxon>
        <taxon>Taklimakanibacter</taxon>
    </lineage>
</organism>
<reference evidence="1" key="1">
    <citation type="submission" date="2021-01" db="EMBL/GenBank/DDBJ databases">
        <authorList>
            <person name="Sun Q."/>
        </authorList>
    </citation>
    <scope>NUCLEOTIDE SEQUENCE</scope>
    <source>
        <strain evidence="1">YIM B02566</strain>
    </source>
</reference>
<dbReference type="Proteomes" id="UP000616151">
    <property type="component" value="Unassembled WGS sequence"/>
</dbReference>
<dbReference type="EMBL" id="JAENHL010000008">
    <property type="protein sequence ID" value="MBK1869549.1"/>
    <property type="molecule type" value="Genomic_DNA"/>
</dbReference>
<proteinExistence type="predicted"/>
<keyword evidence="2" id="KW-1185">Reference proteome</keyword>
<comment type="caution">
    <text evidence="1">The sequence shown here is derived from an EMBL/GenBank/DDBJ whole genome shotgun (WGS) entry which is preliminary data.</text>
</comment>
<sequence length="243" mass="25234">MSKLMIILGIIVAAAGAVLGALIYVSPGEMQVRGLTYDVASVLLVGGLGLVGLGGVIAAMEKTTAATRELRDWLTGQDGGQVVAAAAAATAAVTADAGTSEFSADAVTPPPFTVPTPEPASSVTKFEKLVEESRVSTDRAVAETRETIAAIDKANSELKQALGDETEPAAEPPAAPAPEAAAEATEEVEDTQLFVVEERLIRGRPARVLSDGTVEAETDDGWMRFENLEHLEEYLDAMSPGQA</sequence>
<name>A0ACC5RA46_9HYPH</name>